<dbReference type="AlphaFoldDB" id="R0JY76"/>
<name>R0JY76_EXST2</name>
<dbReference type="EMBL" id="KB908877">
    <property type="protein sequence ID" value="EOA81177.1"/>
    <property type="molecule type" value="Genomic_DNA"/>
</dbReference>
<reference evidence="1 2" key="2">
    <citation type="journal article" date="2013" name="PLoS Genet.">
        <title>Comparative genome structure, secondary metabolite, and effector coding capacity across Cochliobolus pathogens.</title>
        <authorList>
            <person name="Condon B.J."/>
            <person name="Leng Y."/>
            <person name="Wu D."/>
            <person name="Bushley K.E."/>
            <person name="Ohm R.A."/>
            <person name="Otillar R."/>
            <person name="Martin J."/>
            <person name="Schackwitz W."/>
            <person name="Grimwood J."/>
            <person name="MohdZainudin N."/>
            <person name="Xue C."/>
            <person name="Wang R."/>
            <person name="Manning V.A."/>
            <person name="Dhillon B."/>
            <person name="Tu Z.J."/>
            <person name="Steffenson B.J."/>
            <person name="Salamov A."/>
            <person name="Sun H."/>
            <person name="Lowry S."/>
            <person name="LaButti K."/>
            <person name="Han J."/>
            <person name="Copeland A."/>
            <person name="Lindquist E."/>
            <person name="Barry K."/>
            <person name="Schmutz J."/>
            <person name="Baker S.E."/>
            <person name="Ciuffetti L.M."/>
            <person name="Grigoriev I.V."/>
            <person name="Zhong S."/>
            <person name="Turgeon B.G."/>
        </authorList>
    </citation>
    <scope>NUCLEOTIDE SEQUENCE [LARGE SCALE GENOMIC DNA]</scope>
    <source>
        <strain evidence="2">28A</strain>
    </source>
</reference>
<organism evidence="1 2">
    <name type="scientific">Exserohilum turcicum (strain 28A)</name>
    <name type="common">Northern leaf blight fungus</name>
    <name type="synonym">Setosphaeria turcica</name>
    <dbReference type="NCBI Taxonomy" id="671987"/>
    <lineage>
        <taxon>Eukaryota</taxon>
        <taxon>Fungi</taxon>
        <taxon>Dikarya</taxon>
        <taxon>Ascomycota</taxon>
        <taxon>Pezizomycotina</taxon>
        <taxon>Dothideomycetes</taxon>
        <taxon>Pleosporomycetidae</taxon>
        <taxon>Pleosporales</taxon>
        <taxon>Pleosporineae</taxon>
        <taxon>Pleosporaceae</taxon>
        <taxon>Exserohilum</taxon>
    </lineage>
</organism>
<sequence length="171" mass="18485">MATRCTALHICICPHACSAQAKGRVLNVPTARGRILVQARLVAADPTSAPWLQRGTTTTSSSSSTKSSSSSILGADVQRLAQPLLRRSHLCAYIHGIHDACKNKLTAHLAPTRAIAAQPTPAMSCIHSYMYTRTCVYNAYKHIISFLLIPAQAADHRNTALGTCHYLFPMC</sequence>
<protein>
    <submittedName>
        <fullName evidence="1">Uncharacterized protein</fullName>
    </submittedName>
</protein>
<reference evidence="1 2" key="1">
    <citation type="journal article" date="2012" name="PLoS Pathog.">
        <title>Diverse lifestyles and strategies of plant pathogenesis encoded in the genomes of eighteen Dothideomycetes fungi.</title>
        <authorList>
            <person name="Ohm R.A."/>
            <person name="Feau N."/>
            <person name="Henrissat B."/>
            <person name="Schoch C.L."/>
            <person name="Horwitz B.A."/>
            <person name="Barry K.W."/>
            <person name="Condon B.J."/>
            <person name="Copeland A.C."/>
            <person name="Dhillon B."/>
            <person name="Glaser F."/>
            <person name="Hesse C.N."/>
            <person name="Kosti I."/>
            <person name="LaButti K."/>
            <person name="Lindquist E.A."/>
            <person name="Lucas S."/>
            <person name="Salamov A.A."/>
            <person name="Bradshaw R.E."/>
            <person name="Ciuffetti L."/>
            <person name="Hamelin R.C."/>
            <person name="Kema G.H.J."/>
            <person name="Lawrence C."/>
            <person name="Scott J.A."/>
            <person name="Spatafora J.W."/>
            <person name="Turgeon B.G."/>
            <person name="de Wit P.J.G.M."/>
            <person name="Zhong S."/>
            <person name="Goodwin S.B."/>
            <person name="Grigoriev I.V."/>
        </authorList>
    </citation>
    <scope>NUCLEOTIDE SEQUENCE [LARGE SCALE GENOMIC DNA]</scope>
    <source>
        <strain evidence="2">28A</strain>
    </source>
</reference>
<gene>
    <name evidence="1" type="ORF">SETTUDRAFT_36050</name>
</gene>
<accession>R0JY76</accession>
<dbReference type="Proteomes" id="UP000016935">
    <property type="component" value="Unassembled WGS sequence"/>
</dbReference>
<evidence type="ECO:0000313" key="2">
    <source>
        <dbReference type="Proteomes" id="UP000016935"/>
    </source>
</evidence>
<evidence type="ECO:0000313" key="1">
    <source>
        <dbReference type="EMBL" id="EOA81177.1"/>
    </source>
</evidence>
<keyword evidence="2" id="KW-1185">Reference proteome</keyword>
<dbReference type="HOGENOM" id="CLU_1563841_0_0_1"/>
<dbReference type="GeneID" id="19404082"/>
<dbReference type="RefSeq" id="XP_008031276.1">
    <property type="nucleotide sequence ID" value="XM_008033085.1"/>
</dbReference>
<proteinExistence type="predicted"/>